<evidence type="ECO:0000256" key="1">
    <source>
        <dbReference type="SAM" id="MobiDB-lite"/>
    </source>
</evidence>
<evidence type="ECO:0000313" key="4">
    <source>
        <dbReference type="Proteomes" id="UP000005240"/>
    </source>
</evidence>
<dbReference type="Proteomes" id="UP000005240">
    <property type="component" value="Unassembled WGS sequence"/>
</dbReference>
<dbReference type="OrthoDB" id="10482520at2759"/>
<dbReference type="VEuPathDB" id="FungiDB:PTTG_09895"/>
<dbReference type="EMBL" id="ADAS02001889">
    <property type="protein sequence ID" value="OAV86032.1"/>
    <property type="molecule type" value="Genomic_DNA"/>
</dbReference>
<reference evidence="2" key="1">
    <citation type="submission" date="2009-11" db="EMBL/GenBank/DDBJ databases">
        <authorList>
            <consortium name="The Broad Institute Genome Sequencing Platform"/>
            <person name="Ward D."/>
            <person name="Feldgarden M."/>
            <person name="Earl A."/>
            <person name="Young S.K."/>
            <person name="Zeng Q."/>
            <person name="Koehrsen M."/>
            <person name="Alvarado L."/>
            <person name="Berlin A."/>
            <person name="Bochicchio J."/>
            <person name="Borenstein D."/>
            <person name="Chapman S.B."/>
            <person name="Chen Z."/>
            <person name="Engels R."/>
            <person name="Freedman E."/>
            <person name="Gellesch M."/>
            <person name="Goldberg J."/>
            <person name="Griggs A."/>
            <person name="Gujja S."/>
            <person name="Heilman E."/>
            <person name="Heiman D."/>
            <person name="Hepburn T."/>
            <person name="Howarth C."/>
            <person name="Jen D."/>
            <person name="Larson L."/>
            <person name="Lewis B."/>
            <person name="Mehta T."/>
            <person name="Park D."/>
            <person name="Pearson M."/>
            <person name="Roberts A."/>
            <person name="Saif S."/>
            <person name="Shea T."/>
            <person name="Shenoy N."/>
            <person name="Sisk P."/>
            <person name="Stolte C."/>
            <person name="Sykes S."/>
            <person name="Thomson T."/>
            <person name="Walk T."/>
            <person name="White J."/>
            <person name="Yandava C."/>
            <person name="Izard J."/>
            <person name="Baranova O.V."/>
            <person name="Blanton J.M."/>
            <person name="Tanner A.C."/>
            <person name="Dewhirst F.E."/>
            <person name="Haas B."/>
            <person name="Nusbaum C."/>
            <person name="Birren B."/>
        </authorList>
    </citation>
    <scope>NUCLEOTIDE SEQUENCE [LARGE SCALE GENOMIC DNA]</scope>
    <source>
        <strain evidence="2">1-1 BBBD Race 1</strain>
    </source>
</reference>
<reference evidence="3" key="4">
    <citation type="submission" date="2025-05" db="UniProtKB">
        <authorList>
            <consortium name="EnsemblFungi"/>
        </authorList>
    </citation>
    <scope>IDENTIFICATION</scope>
    <source>
        <strain evidence="3">isolate 1-1 / race 1 (BBBD)</strain>
    </source>
</reference>
<reference evidence="3 4" key="3">
    <citation type="journal article" date="2017" name="G3 (Bethesda)">
        <title>Comparative analysis highlights variable genome content of wheat rusts and divergence of the mating loci.</title>
        <authorList>
            <person name="Cuomo C.A."/>
            <person name="Bakkeren G."/>
            <person name="Khalil H.B."/>
            <person name="Panwar V."/>
            <person name="Joly D."/>
            <person name="Linning R."/>
            <person name="Sakthikumar S."/>
            <person name="Song X."/>
            <person name="Adiconis X."/>
            <person name="Fan L."/>
            <person name="Goldberg J.M."/>
            <person name="Levin J.Z."/>
            <person name="Young S."/>
            <person name="Zeng Q."/>
            <person name="Anikster Y."/>
            <person name="Bruce M."/>
            <person name="Wang M."/>
            <person name="Yin C."/>
            <person name="McCallum B."/>
            <person name="Szabo L.J."/>
            <person name="Hulbert S."/>
            <person name="Chen X."/>
            <person name="Fellers J.P."/>
        </authorList>
    </citation>
    <scope>NUCLEOTIDE SEQUENCE</scope>
    <source>
        <strain evidence="3">isolate 1-1 / race 1 (BBBD)</strain>
        <strain evidence="4">Isolate 1-1 / race 1 (BBBD)</strain>
    </source>
</reference>
<evidence type="ECO:0000313" key="3">
    <source>
        <dbReference type="EnsemblFungi" id="PTTG_09895-t43_1-p1"/>
    </source>
</evidence>
<protein>
    <submittedName>
        <fullName evidence="2 3">Uncharacterized protein</fullName>
    </submittedName>
</protein>
<proteinExistence type="predicted"/>
<feature type="non-terminal residue" evidence="2">
    <location>
        <position position="184"/>
    </location>
</feature>
<gene>
    <name evidence="2" type="ORF">PTTG_09895</name>
</gene>
<feature type="region of interest" description="Disordered" evidence="1">
    <location>
        <begin position="1"/>
        <end position="38"/>
    </location>
</feature>
<dbReference type="EnsemblFungi" id="PTTG_09895-t43_1">
    <property type="protein sequence ID" value="PTTG_09895-t43_1-p1"/>
    <property type="gene ID" value="PTTG_09895"/>
</dbReference>
<keyword evidence="4" id="KW-1185">Reference proteome</keyword>
<sequence>MRTLKEGWYTDNPPGSVGVPPAEQMSPEIPDESHLDPKFLVSQARQSRQQADHADGQRRLNRRAKGIAQKGSLAEHYDQYSRKIQGFVKFFLGNPEKPHDYPSTLTERELQDLYWIKKRSATIITELDRVQAALADKMPAEIDYYVSIAEKEIRKSMPQPPFTPAVLKGPGRGCKPVNIQTKAD</sequence>
<accession>A0A180G0Q7</accession>
<reference evidence="2" key="2">
    <citation type="submission" date="2016-05" db="EMBL/GenBank/DDBJ databases">
        <title>Comparative analysis highlights variable genome content of wheat rusts and divergence of the mating loci.</title>
        <authorList>
            <person name="Cuomo C.A."/>
            <person name="Bakkeren G."/>
            <person name="Szabo L."/>
            <person name="Khalil H."/>
            <person name="Joly D."/>
            <person name="Goldberg J."/>
            <person name="Young S."/>
            <person name="Zeng Q."/>
            <person name="Fellers J."/>
        </authorList>
    </citation>
    <scope>NUCLEOTIDE SEQUENCE [LARGE SCALE GENOMIC DNA]</scope>
    <source>
        <strain evidence="2">1-1 BBBD Race 1</strain>
    </source>
</reference>
<dbReference type="AlphaFoldDB" id="A0A180G0Q7"/>
<evidence type="ECO:0000313" key="2">
    <source>
        <dbReference type="EMBL" id="OAV86032.1"/>
    </source>
</evidence>
<organism evidence="2">
    <name type="scientific">Puccinia triticina (isolate 1-1 / race 1 (BBBD))</name>
    <name type="common">Brown leaf rust fungus</name>
    <dbReference type="NCBI Taxonomy" id="630390"/>
    <lineage>
        <taxon>Eukaryota</taxon>
        <taxon>Fungi</taxon>
        <taxon>Dikarya</taxon>
        <taxon>Basidiomycota</taxon>
        <taxon>Pucciniomycotina</taxon>
        <taxon>Pucciniomycetes</taxon>
        <taxon>Pucciniales</taxon>
        <taxon>Pucciniaceae</taxon>
        <taxon>Puccinia</taxon>
    </lineage>
</organism>
<name>A0A180G0Q7_PUCT1</name>